<evidence type="ECO:0000256" key="8">
    <source>
        <dbReference type="ARBA" id="ARBA00023017"/>
    </source>
</evidence>
<dbReference type="Gene3D" id="1.10.472.130">
    <property type="match status" value="1"/>
</dbReference>
<evidence type="ECO:0000256" key="11">
    <source>
        <dbReference type="ARBA" id="ARBA00023175"/>
    </source>
</evidence>
<dbReference type="EMBL" id="PRFC01000022">
    <property type="protein sequence ID" value="PWV16666.1"/>
    <property type="molecule type" value="Genomic_DNA"/>
</dbReference>
<dbReference type="Gene3D" id="1.20.140.100">
    <property type="entry name" value="Dynein heavy chain, N-terminal domain 2"/>
    <property type="match status" value="1"/>
</dbReference>
<evidence type="ECO:0000256" key="7">
    <source>
        <dbReference type="ARBA" id="ARBA00022840"/>
    </source>
</evidence>
<evidence type="ECO:0000256" key="9">
    <source>
        <dbReference type="ARBA" id="ARBA00023054"/>
    </source>
</evidence>
<dbReference type="VEuPathDB" id="TriTrypDB:TcCL_ESM03315"/>
<feature type="coiled-coil region" evidence="14">
    <location>
        <begin position="3564"/>
        <end position="3636"/>
    </location>
</feature>
<feature type="compositionally biased region" description="Low complexity" evidence="15">
    <location>
        <begin position="3362"/>
        <end position="3372"/>
    </location>
</feature>
<dbReference type="InterPro" id="IPR043160">
    <property type="entry name" value="Dynein_C_barrel"/>
</dbReference>
<dbReference type="Pfam" id="PF08393">
    <property type="entry name" value="DHC_N2"/>
    <property type="match status" value="1"/>
</dbReference>
<feature type="region of interest" description="Disordered" evidence="15">
    <location>
        <begin position="1158"/>
        <end position="1181"/>
    </location>
</feature>
<dbReference type="GO" id="GO:0016887">
    <property type="term" value="F:ATP hydrolysis activity"/>
    <property type="evidence" value="ECO:0007669"/>
    <property type="project" value="InterPro"/>
</dbReference>
<evidence type="ECO:0000256" key="2">
    <source>
        <dbReference type="ARBA" id="ARBA00004245"/>
    </source>
</evidence>
<dbReference type="Gene3D" id="1.20.920.20">
    <property type="match status" value="1"/>
</dbReference>
<dbReference type="GO" id="GO:0051959">
    <property type="term" value="F:dynein light intermediate chain binding"/>
    <property type="evidence" value="ECO:0007669"/>
    <property type="project" value="InterPro"/>
</dbReference>
<dbReference type="FunFam" id="1.20.920.30:FF:000024">
    <property type="entry name" value="Dynein heavy chain, cytosolic, putative"/>
    <property type="match status" value="1"/>
</dbReference>
<dbReference type="InterPro" id="IPR042222">
    <property type="entry name" value="Dynein_2_N"/>
</dbReference>
<dbReference type="InterPro" id="IPR024317">
    <property type="entry name" value="Dynein_heavy_chain_D4_dom"/>
</dbReference>
<dbReference type="VEuPathDB" id="TriTrypDB:TcBrA4_0094110"/>
<dbReference type="Gene3D" id="3.40.50.300">
    <property type="entry name" value="P-loop containing nucleotide triphosphate hydrolases"/>
    <property type="match status" value="6"/>
</dbReference>
<evidence type="ECO:0000256" key="4">
    <source>
        <dbReference type="ARBA" id="ARBA00022490"/>
    </source>
</evidence>
<dbReference type="InterPro" id="IPR042228">
    <property type="entry name" value="Dynein_linker_3"/>
</dbReference>
<evidence type="ECO:0000256" key="10">
    <source>
        <dbReference type="ARBA" id="ARBA00023069"/>
    </source>
</evidence>
<dbReference type="VEuPathDB" id="TriTrypDB:TCDM_02611"/>
<dbReference type="InterPro" id="IPR035706">
    <property type="entry name" value="AAA_9"/>
</dbReference>
<keyword evidence="13" id="KW-0966">Cell projection</keyword>
<name>A0A2V2X753_TRYCR</name>
<keyword evidence="11" id="KW-0505">Motor protein</keyword>
<dbReference type="InterPro" id="IPR026983">
    <property type="entry name" value="DHC"/>
</dbReference>
<feature type="domain" description="AAA+ ATPase" evidence="16">
    <location>
        <begin position="3225"/>
        <end position="3457"/>
    </location>
</feature>
<evidence type="ECO:0000256" key="5">
    <source>
        <dbReference type="ARBA" id="ARBA00022701"/>
    </source>
</evidence>
<dbReference type="InterPro" id="IPR024743">
    <property type="entry name" value="Dynein_HC_stalk"/>
</dbReference>
<dbReference type="GO" id="GO:0005524">
    <property type="term" value="F:ATP binding"/>
    <property type="evidence" value="ECO:0007669"/>
    <property type="project" value="UniProtKB-KW"/>
</dbReference>
<evidence type="ECO:0000256" key="1">
    <source>
        <dbReference type="ARBA" id="ARBA00004138"/>
    </source>
</evidence>
<comment type="caution">
    <text evidence="17">The sequence shown here is derived from an EMBL/GenBank/DDBJ whole genome shotgun (WGS) entry which is preliminary data.</text>
</comment>
<organism evidence="17 18">
    <name type="scientific">Trypanosoma cruzi</name>
    <dbReference type="NCBI Taxonomy" id="5693"/>
    <lineage>
        <taxon>Eukaryota</taxon>
        <taxon>Discoba</taxon>
        <taxon>Euglenozoa</taxon>
        <taxon>Kinetoplastea</taxon>
        <taxon>Metakinetoplastina</taxon>
        <taxon>Trypanosomatida</taxon>
        <taxon>Trypanosomatidae</taxon>
        <taxon>Trypanosoma</taxon>
        <taxon>Schizotrypanum</taxon>
    </lineage>
</organism>
<dbReference type="Pfam" id="PF12777">
    <property type="entry name" value="MT"/>
    <property type="match status" value="1"/>
</dbReference>
<dbReference type="GO" id="GO:0005938">
    <property type="term" value="C:cell cortex"/>
    <property type="evidence" value="ECO:0007669"/>
    <property type="project" value="TreeGrafter"/>
</dbReference>
<feature type="domain" description="AAA+ ATPase" evidence="16">
    <location>
        <begin position="2874"/>
        <end position="3023"/>
    </location>
</feature>
<dbReference type="VEuPathDB" id="TriTrypDB:TcCLB.511819.59"/>
<reference evidence="17 18" key="1">
    <citation type="journal article" date="2018" name="Microb. Genom.">
        <title>Expanding an expanded genome: long-read sequencing of Trypanosoma cruzi.</title>
        <authorList>
            <person name="Berna L."/>
            <person name="Rodriguez M."/>
            <person name="Chiribao M.L."/>
            <person name="Parodi-Talice A."/>
            <person name="Pita S."/>
            <person name="Rijo G."/>
            <person name="Alvarez-Valin F."/>
            <person name="Robello C."/>
        </authorList>
    </citation>
    <scope>NUCLEOTIDE SEQUENCE [LARGE SCALE GENOMIC DNA]</scope>
    <source>
        <strain evidence="17 18">TCC</strain>
    </source>
</reference>
<dbReference type="GO" id="GO:0005929">
    <property type="term" value="C:cilium"/>
    <property type="evidence" value="ECO:0007669"/>
    <property type="project" value="UniProtKB-SubCell"/>
</dbReference>
<comment type="subcellular location">
    <subcellularLocation>
        <location evidence="1">Cell projection</location>
        <location evidence="1">Cilium</location>
    </subcellularLocation>
    <subcellularLocation>
        <location evidence="2">Cytoplasm</location>
        <location evidence="2">Cytoskeleton</location>
    </subcellularLocation>
</comment>
<dbReference type="PANTHER" id="PTHR10676">
    <property type="entry name" value="DYNEIN HEAVY CHAIN FAMILY PROTEIN"/>
    <property type="match status" value="1"/>
</dbReference>
<dbReference type="Pfam" id="PF07728">
    <property type="entry name" value="AAA_5"/>
    <property type="match status" value="1"/>
</dbReference>
<dbReference type="Gene3D" id="1.10.8.1220">
    <property type="match status" value="1"/>
</dbReference>
<dbReference type="Pfam" id="PF12780">
    <property type="entry name" value="AAA_8"/>
    <property type="match status" value="2"/>
</dbReference>
<keyword evidence="7" id="KW-0067">ATP-binding</keyword>
<dbReference type="Pfam" id="PF12774">
    <property type="entry name" value="AAA_6"/>
    <property type="match status" value="1"/>
</dbReference>
<dbReference type="VEuPathDB" id="TriTrypDB:TcCL_NonESM00474"/>
<dbReference type="InterPro" id="IPR013602">
    <property type="entry name" value="Dynein_heavy_linker"/>
</dbReference>
<feature type="region of interest" description="Disordered" evidence="15">
    <location>
        <begin position="2642"/>
        <end position="2675"/>
    </location>
</feature>
<protein>
    <submittedName>
        <fullName evidence="17">Putative Cytoplasmic dynein 1 heavy chain (DYNC1H1)</fullName>
    </submittedName>
</protein>
<dbReference type="InterPro" id="IPR041658">
    <property type="entry name" value="AAA_lid_11"/>
</dbReference>
<dbReference type="InterPro" id="IPR027417">
    <property type="entry name" value="P-loop_NTPase"/>
</dbReference>
<dbReference type="Pfam" id="PF03028">
    <property type="entry name" value="Dynein_heavy"/>
    <property type="match status" value="1"/>
</dbReference>
<evidence type="ECO:0000313" key="17">
    <source>
        <dbReference type="EMBL" id="PWV16666.1"/>
    </source>
</evidence>
<dbReference type="VEuPathDB" id="TriTrypDB:TcG_03807"/>
<dbReference type="InterPro" id="IPR043157">
    <property type="entry name" value="Dynein_AAA1S"/>
</dbReference>
<feature type="region of interest" description="Disordered" evidence="15">
    <location>
        <begin position="55"/>
        <end position="78"/>
    </location>
</feature>
<dbReference type="InterPro" id="IPR004273">
    <property type="entry name" value="Dynein_heavy_D6_P-loop"/>
</dbReference>
<dbReference type="VEuPathDB" id="TriTrypDB:C3747_22g85"/>
<dbReference type="Pfam" id="PF12775">
    <property type="entry name" value="AAA_7"/>
    <property type="match status" value="1"/>
</dbReference>
<gene>
    <name evidence="17" type="ORF">C3747_22g85</name>
</gene>
<dbReference type="VEuPathDB" id="TriTrypDB:TcCLB.510531.109"/>
<dbReference type="VEuPathDB" id="TriTrypDB:Tc_MARK_145"/>
<dbReference type="Pfam" id="PF12781">
    <property type="entry name" value="AAA_9"/>
    <property type="match status" value="1"/>
</dbReference>
<dbReference type="FunFam" id="3.40.50.300:FF:003510">
    <property type="entry name" value="Dynein heavy chain, cytosolic, putative"/>
    <property type="match status" value="1"/>
</dbReference>
<dbReference type="InterPro" id="IPR035699">
    <property type="entry name" value="AAA_6"/>
</dbReference>
<evidence type="ECO:0000256" key="6">
    <source>
        <dbReference type="ARBA" id="ARBA00022741"/>
    </source>
</evidence>
<keyword evidence="6" id="KW-0547">Nucleotide-binding</keyword>
<dbReference type="VEuPathDB" id="TriTrypDB:TcG_03806"/>
<feature type="domain" description="AAA+ ATPase" evidence="16">
    <location>
        <begin position="2394"/>
        <end position="2572"/>
    </location>
</feature>
<dbReference type="GO" id="GO:0045505">
    <property type="term" value="F:dynein intermediate chain binding"/>
    <property type="evidence" value="ECO:0007669"/>
    <property type="project" value="InterPro"/>
</dbReference>
<dbReference type="InterPro" id="IPR011704">
    <property type="entry name" value="ATPase_dyneun-rel_AAA"/>
</dbReference>
<sequence>MSGVTLGVAGGGDPSLSLDVIAVIAAMMQSATVEEVREALRRVGDVGFRCSFTDRAGSEKNADGEEPPLSRGDSSSQVTKPHLAVCEFVEHNAGVGVAAGHRVVATRDLSAVLQRPAEAPLGLAPSATASIDRAASATGSSPSTLVCCVLILLRHPAGGLEAVSERGPLTLRNLSIQAVDMRRPLESLQTLLQTVYEPLLRSQHEVKLRSQLQDFLSSVRSHCQVFVEVDLKIFVHAELLELCAAHPEADVEQLVEILGFEKCTNTVFLRQVMTLCAQCRSVLDTKFEGKDIVSARDEVAYWQAVLRWVEQVQKQLHCREWQLVHRLLGNRVETSYEVEFKMHAKLVRDYLNHLKSVPFQQIDEVEGENYAALVEELFSAMVRPSTYPASQSVRLLESIVRELAERFLVLVSRNDVLRMETPEAQLQFLRRHIQVLQDMHQRYMQTMELFQSEIHMPSQPSPTRGGTQQQKQKYHALVLSRARQLWRFVNEHFHYERAVKRTFADGSLEAGMTCSFHAELTDAYDCFATATGATGRLWDVTPAGTAEFHRALAAYKRRLAKIDERLALLVGTMLATAQEMSSSGLSLASASYSSESAAAVGTLSGYAANTSCGPSLYRIYSRFHPLRREKVQAVVAGFQMALLEQINREMKNVRERYFDAESCRDAVRITVARFGVTPVVARMLWERSVQREIETYLVRRDAIYEHGWHQLLNLRTIEHCWYLDESLAQFLGAPLDDLMTKELGGDPEVYGTAYALAYLDAVYGKDKPKWSADPYIHDAQNFVQESDAHAISRAKSRLVILRVGSGRGVEQSEVRDVRNFCDIISQRLQERVVQWCEDVLRRIAALNLSPGTMTMKGPLWHVVELSGRKGCGNICISGSVNSNNGGTTAVGLRRVVMPHIPRDMSALLRDLHVLDGMQLLESHVQLVADVRSFFTNNEERFRIANCLSELICAFERALNGEDELMVNLATEEYASVHQSFLDGAQLSWSDEGMLQQFTQELSERVYAFCAAVAQVRGVTADMERGITQLRSHTVQKAEAVVGRVEEMHALVKSLYANCANACWWVRRVQPCLDAALVWQLEQHLRRWTNEFLSMSRDPRFLDKNAETEEFGLRPLRVRMRVVFKEISLSLPVAACRHHWVNELNRSFAWVHTLSTLRQDSPHHHHHHHHQQQQQQEQEKRVPEWSLKVTQLTMASTSSTYDRVWERIPPHVIAEPLQAIEKSIRDAIEVETQWRRGQQLLNIELGVLQQRLGDDLEKWGDALQHIREMASRLMDYTQPSTLVGGIVIVADDAQKELGRKLDNMTQYIHSRYRDVVEKHLDSCYHHVMEVRTAAENCNVINDLEDAARFLCELPDIKADMQATERQLVSLAPAEDYLRRQGFSLPDSWIYVRKVKTEYRAYHDLIERKVKALEFRRPFLREGVKSQEETLFRQIDELEESLHTIAIQVQHHEQAQLEEVSDSAQRRFRDMEERATRLKEQRKQLIALQDALGVPILVEIKLETIMSSMEELQWVCGHIARAYQRLNAIARTPFFEMVPRQLHDEILAIESEVREFPEGVRSHQAYKDLQVCIENRMACRHLMQELRSDAMTPLERAERHWMALKSQLHAPWKLEELTVGDIWRSDPIEHAKIYHDVLQFAHGELRLESQLGHIVAFWNDFEFDTMVYQHQFVLIRGWDVIFERLADDLDSFQGLRSSPFFSSQHVIAILAEWDNRLHFLLQSLEVLMVVQRRWVHLDSIFTGNADIRRQLPNDAIQFDRSSREFMKIMPVKASTGSVPVLTAQDLIQDKKLLSSLQRLEGQLSRVQRALSTYLDMQRRQFPRLFFVGDDDLLETLGNSRKPTLVEKHLPKMFAALARFIVSNDDTAVGGEAKGSDSSAAIQIVGFASADGEKVMMVQPVALKDRVLHDWLAEVEGSMVTSLCQLTVSAVNSLTSAGKVTTAWITSFPLQVVCLAFQVWWVRLQEQTLLTLQKQEGTGRREPSMAVAHMVSLLDSLALDGITPETTPALRHGIEEIITLAVYQRDVSRVIESKRILSVDEFEWLRVLRLYLSENGTELHCRMADASFRHGFEYLGWYQRLVQTTLTDRCYLTMTQALHARLGGSPIGPAGSGKTETVKALGTQIGRHVLVFNCDETFDFDAVGRIFLGLCQVGAWGCFDEFNRLEERVLSAVSQQILTIQEALRAQSNTVTLAQQTVPLRESVALFITMNPGFAGRSNLPGNLKQLFRTMTMAAPDRETIVEVMLFAQGFRTAEALSRKIVPLFHLCLEKLSQQAHYDFGLRALKSVLVTAGNLRRSSRDAAVTNLNAPVTAASLEEVEGEMVLQSLISSITPRLVTEDLALFYPLLRDFFPGLPLPGAAMTKLRAAIEEVCRATHYIPTPAWVEKICQLYHTRKMRHGLMLVGPSGTGKTLCWKTLLRAMARLPVAGDDGDDDEGDVSGVKEGTDRSGPLEAHAYVIDPKAMSKAELFGVFEATTREWRDGVFTEILRRIVNNEMGGDRSRQQHWIVFDGDVDPHWVENLNSLLDDNKIYTLPNGERLSLPPSVRIVFEVQDLRYATPATVSRCGMIWFNRGTVPISSVLSRHFNVFYRAPLIDRHGKKQLASVAYDGEDYKTRSGGNCFMVQRIGVDRGEMLVDTLKETQGIKPEEIERETASPASNIPVAASKEHVTPSDQSSQKETSLWYSSALTDVDRDVLQLQISMANVWAPAFAKDGLVELAVRLIHSERYWKQGIMEHDDLQMLRSVQSLLLDGVSRIWRLREQQGKLPTMNILEKYAANVLQYAILWGFTASLSHELRRRWMEELSLAVGSAFGGGLANGLSLLDVEPDPIIGEWRAFRERVQDTVITADQMGANDVLIPTVDTCRHEGILRAWIAGGNAAILCGPPGSGKTMLIASILLQSSEYDAVFLNFSSGTEPKNIIRALEQYCSVQNTRRGPVMSPTSGKVLLLFCDEINLPALDQYGTQSVVQLLRQLIERRGYYRSCDNAWITVEGVQVIGACNPPTDAGRVPLSHRFLRLAPVLFVDFPTKESLHIIYTSYCRAILAFNAQLQSSHAEKLASAMVDVYTATQVHFTSWQQPHYVYSPRDLSRWARAVHSAFLTWEESERHKLRVEGLVRLSVHEGLRIFQDRLVEREERDWTDSTIDRAFTTHFPEITLASVYPPSLQRPVLYSTILRPSYMENARDELRAHIEQKLEAFCEEEVDTALVVYDAMIDHVTRINRVLQQPLGHMLIAGSSGVGKTIIARLVAWMNGMTAVRLGVHRNYQLDDYERDLRDILRRVGCKLERICFIFDDSNIMEASFLEYMNALLASGEVPGLFDGEEWGKLMEEIRESVVAQQCLKASNKPQNLPQEEDDDDSQGRHQQQPQQQKQKQTSMLPSSHSKSEDAASSHGISAPQREALDTMDSAVYVDTKSEQELYRWFLSNVKRNLHVIFTIDPSSGEFVSRAVSSPALFNRCTIDWFGDWDRDTRHQVTRRLTQPIDIMFSFEKTFQKREDEARDALADAICGIHEITDEVNRVVRLQNAHQGTFITPRHFSDCVQQLQLLYEEKRGGSKEQVLHLRTGLAKLDAASEEVEQQRAKLREHEAVLATNSKKAQTMLDCIVTDTETTKQEKQAAERLRQQLQEEEEMIVTDKARVQQQLSEVEPALREAEVALNTIKPEYLREIRAYTTPPQMVKRVLEAVLVVMGEKRADEWDVIKHHIRRDDFLAGVKAFEPRRITEEARLTVCTMLQEEDFTYEAARRASKAAGPLLQWVQAQVNYAAILAAIGPLRSRIDHLTKVHGAKRAQLQRTEVEIATMEASLLQLKKGYQEVTEEIAAIKNTMNGVAARCERATTLLRQLFDERGRWETEAMGFDSEVRTILGDCILAAASLAYFGYFDEHARQSLLFPRWRQCLQQLQIPFREDFRSVVEYLVTPQERLSWEQYGLLKDHLCVENAMILSRCQRYPLLIDPNGVAVTFLLQRYAKDKINTTSFSKTGYLKHLDMAVRFGYPILMQDAEFIDPALSPLINQEIHRVRGHALTRLGTQDVEIAAAFRLFLVTRDSHYQPSPGMAGQVCLINFTVTQSSLQSQCRSRLMLHEHSELDVRRANILRAQGEYQLRLRVLEQELLTSIAHCEGSLLENDALTVALERLKGETESLKAGIAESEASMQAITEVEAQYQPLAEVVAKMYFALRRFSRLHWLYQFNVDFVFRLLADALAALPARSTDVSRVDEREEDAARLQVLTHHVFNLAHQRVRRGMFVQDHLVLAILLGKLRSGIDDRVGRQITVEEWGWFEDVLHNPAKDARDMTAFAGGRDVASHTVPVILRECGVCASSSELALAALLQRPLFAELRASLLNPRHAEAWRGYFEAAAPYTEEMPAFNISECNRAGHRDHREYTRRAFTAALLLFYTRRDAFAPAVQEFLRRFFGGDPDEKKDEKINESSFFTAEAPDLAVVHAELSDSTPLILVANAGSDPTLTLEALARALDVPLRVAVMGSSTGLDMAGRYLKDAMVEGTWVLLKNIHLARAYADVVEKWLHRERSEGRLHRNFRLVLSIEAAPGIPGSSFATSRNNSNNSRTKHFDESLVELPVSLVEASVVLVYEPPPGMKSSLLQTVGALKPHSSFAKQPVDIQRIYLAAAWLHAVVMERLLYIPMGWSTQYEFNDTEFWRILQTVDSWVGSTSRSSGMDGKKGIDRASVPWPALQTIIGTTLYGGKISNEFDQLLLDFLCSQLMSTAVFDDDRFFALTEDDEINSRLRCRSIESLQDVQEWVRALPDAQTPLWARLPASASRVMSAQHAVATIERLAAVRLIEEGDNDGTNTDNEEELFVQQAAPRSIGETRWGQKIQRFCKMWRHSLTALGCMRPQRTTVTTSFSATAAVETTSSNNTSLEPTVIAIQREYTFALERLGEILDDLEALEDICAGSRNPTATQRVLIDHVLMDQVPPRWARSYHTFPTTADQWISDFRSRVAQAQLMHEAVENKTFGKKCLSLGLLFWPGAFLTATKQQAARRQHRSLEQLQLRLELMSEEAAQIHAANNIEESHTWHIVGLTLFSARLEANCGTCELLPATSGTSSTPVGALLSWEPIPAATADEVLLPVSKTSLLMRLLSQNPMSRCFATPFYVNPRRDSMLEVVELTVDPVHSPMRAWYERGVCLVAWSEAER</sequence>
<dbReference type="Gene3D" id="1.10.8.720">
    <property type="entry name" value="Region D6 of dynein motor"/>
    <property type="match status" value="1"/>
</dbReference>
<dbReference type="FunFam" id="3.40.50.300:FF:000071">
    <property type="entry name" value="Cytoplasmic dynein heavy chain 1"/>
    <property type="match status" value="1"/>
</dbReference>
<evidence type="ECO:0000313" key="18">
    <source>
        <dbReference type="Proteomes" id="UP000246078"/>
    </source>
</evidence>
<dbReference type="Gene3D" id="1.10.8.710">
    <property type="match status" value="1"/>
</dbReference>
<dbReference type="VEuPathDB" id="TriTrypDB:TcCL_ESM03316"/>
<dbReference type="VEuPathDB" id="TriTrypDB:TcCLB.511821.10"/>
<dbReference type="VEuPathDB" id="TriTrypDB:TcCLB.510533.10"/>
<dbReference type="VEuPathDB" id="TriTrypDB:BCY84_17339"/>
<feature type="region of interest" description="Disordered" evidence="15">
    <location>
        <begin position="2426"/>
        <end position="2445"/>
    </location>
</feature>
<dbReference type="VEuPathDB" id="TriTrypDB:TCSYLVIO_001596"/>
<evidence type="ECO:0000256" key="13">
    <source>
        <dbReference type="ARBA" id="ARBA00023273"/>
    </source>
</evidence>
<dbReference type="Gene3D" id="1.20.58.1120">
    <property type="match status" value="1"/>
</dbReference>
<dbReference type="GO" id="GO:0007097">
    <property type="term" value="P:nuclear migration"/>
    <property type="evidence" value="ECO:0007669"/>
    <property type="project" value="TreeGrafter"/>
</dbReference>
<dbReference type="Gene3D" id="3.20.180.20">
    <property type="entry name" value="Dynein heavy chain, N-terminal domain 2"/>
    <property type="match status" value="1"/>
</dbReference>
<evidence type="ECO:0000256" key="3">
    <source>
        <dbReference type="ARBA" id="ARBA00008887"/>
    </source>
</evidence>
<feature type="domain" description="AAA+ ATPase" evidence="16">
    <location>
        <begin position="2100"/>
        <end position="2243"/>
    </location>
</feature>
<dbReference type="SMART" id="SM00382">
    <property type="entry name" value="AAA"/>
    <property type="match status" value="4"/>
</dbReference>
<keyword evidence="8" id="KW-0243">Dynein</keyword>
<dbReference type="GO" id="GO:0031122">
    <property type="term" value="P:cytoplasmic microtubule organization"/>
    <property type="evidence" value="ECO:0007669"/>
    <property type="project" value="TreeGrafter"/>
</dbReference>
<dbReference type="InterPro" id="IPR041228">
    <property type="entry name" value="Dynein_C"/>
</dbReference>
<dbReference type="SUPFAM" id="SSF52540">
    <property type="entry name" value="P-loop containing nucleoside triphosphate hydrolases"/>
    <property type="match status" value="4"/>
</dbReference>
<feature type="compositionally biased region" description="Polar residues" evidence="15">
    <location>
        <begin position="3340"/>
        <end position="3349"/>
    </location>
</feature>
<dbReference type="InterPro" id="IPR054354">
    <property type="entry name" value="DYNC2H1-like_lid"/>
</dbReference>
<dbReference type="VEuPathDB" id="TriTrypDB:ECC02_005795"/>
<dbReference type="GO" id="GO:0005881">
    <property type="term" value="C:cytoplasmic microtubule"/>
    <property type="evidence" value="ECO:0007669"/>
    <property type="project" value="TreeGrafter"/>
</dbReference>
<dbReference type="VEuPathDB" id="TriTrypDB:TCDM_02612"/>
<feature type="coiled-coil region" evidence="14">
    <location>
        <begin position="4997"/>
        <end position="5024"/>
    </location>
</feature>
<feature type="coiled-coil region" evidence="14">
    <location>
        <begin position="1419"/>
        <end position="1486"/>
    </location>
</feature>
<evidence type="ECO:0000256" key="14">
    <source>
        <dbReference type="SAM" id="Coils"/>
    </source>
</evidence>
<evidence type="ECO:0000256" key="12">
    <source>
        <dbReference type="ARBA" id="ARBA00023212"/>
    </source>
</evidence>
<dbReference type="Pfam" id="PF22597">
    <property type="entry name" value="DYN_lid"/>
    <property type="match status" value="1"/>
</dbReference>
<evidence type="ECO:0000259" key="16">
    <source>
        <dbReference type="SMART" id="SM00382"/>
    </source>
</evidence>
<dbReference type="InterPro" id="IPR042219">
    <property type="entry name" value="AAA_lid_11_sf"/>
</dbReference>
<dbReference type="Pfam" id="PF18199">
    <property type="entry name" value="Dynein_C"/>
    <property type="match status" value="1"/>
</dbReference>
<comment type="similarity">
    <text evidence="3">Belongs to the dynein heavy chain family.</text>
</comment>
<dbReference type="Gene3D" id="1.10.287.2620">
    <property type="match status" value="1"/>
</dbReference>
<dbReference type="VEuPathDB" id="TriTrypDB:TcCL_NonESM00472"/>
<evidence type="ECO:0000256" key="15">
    <source>
        <dbReference type="SAM" id="MobiDB-lite"/>
    </source>
</evidence>
<dbReference type="GO" id="GO:0007018">
    <property type="term" value="P:microtubule-based movement"/>
    <property type="evidence" value="ECO:0007669"/>
    <property type="project" value="InterPro"/>
</dbReference>
<dbReference type="GO" id="GO:0005868">
    <property type="term" value="C:cytoplasmic dynein complex"/>
    <property type="evidence" value="ECO:0007669"/>
    <property type="project" value="TreeGrafter"/>
</dbReference>
<dbReference type="Gene3D" id="3.10.490.20">
    <property type="match status" value="1"/>
</dbReference>
<keyword evidence="5" id="KW-0493">Microtubule</keyword>
<dbReference type="Proteomes" id="UP000246078">
    <property type="component" value="Unassembled WGS sequence"/>
</dbReference>
<dbReference type="Gene3D" id="1.20.1270.280">
    <property type="match status" value="1"/>
</dbReference>
<dbReference type="GO" id="GO:0007052">
    <property type="term" value="P:mitotic spindle organization"/>
    <property type="evidence" value="ECO:0007669"/>
    <property type="project" value="TreeGrafter"/>
</dbReference>
<keyword evidence="10" id="KW-0969">Cilium</keyword>
<dbReference type="Gene3D" id="6.10.140.1060">
    <property type="match status" value="1"/>
</dbReference>
<dbReference type="Pfam" id="PF18198">
    <property type="entry name" value="AAA_lid_11"/>
    <property type="match status" value="1"/>
</dbReference>
<feature type="region of interest" description="Disordered" evidence="15">
    <location>
        <begin position="3340"/>
        <end position="3397"/>
    </location>
</feature>
<keyword evidence="4" id="KW-0963">Cytoplasm</keyword>
<proteinExistence type="inferred from homology"/>
<dbReference type="FunFam" id="1.10.8.710:FF:000001">
    <property type="entry name" value="Dynein axonemal heavy chain 2"/>
    <property type="match status" value="1"/>
</dbReference>
<keyword evidence="9 14" id="KW-0175">Coiled coil</keyword>
<dbReference type="Gene3D" id="1.20.920.30">
    <property type="match status" value="1"/>
</dbReference>
<dbReference type="VEuPathDB" id="TriTrypDB:TcYC6_0079790"/>
<accession>A0A2V2X753</accession>
<dbReference type="InterPro" id="IPR003593">
    <property type="entry name" value="AAA+_ATPase"/>
</dbReference>
<dbReference type="PANTHER" id="PTHR10676:SF314">
    <property type="entry name" value="CYTOPLASMIC DYNEIN 1 HEAVY CHAIN 1"/>
    <property type="match status" value="1"/>
</dbReference>
<dbReference type="VEuPathDB" id="TriTrypDB:C4B63_49g129"/>
<dbReference type="GO" id="GO:0008569">
    <property type="term" value="F:minus-end-directed microtubule motor activity"/>
    <property type="evidence" value="ECO:0007669"/>
    <property type="project" value="InterPro"/>
</dbReference>
<dbReference type="FunFam" id="1.20.920.20:FF:000002">
    <property type="entry name" value="Cytoplasmic dynein 1 heavy chain"/>
    <property type="match status" value="1"/>
</dbReference>
<dbReference type="CDD" id="cd00009">
    <property type="entry name" value="AAA"/>
    <property type="match status" value="1"/>
</dbReference>
<keyword evidence="12" id="KW-0206">Cytoskeleton</keyword>